<dbReference type="AlphaFoldDB" id="A0A6N7S2A6"/>
<feature type="transmembrane region" description="Helical" evidence="1">
    <location>
        <begin position="100"/>
        <end position="121"/>
    </location>
</feature>
<dbReference type="GO" id="GO:0016787">
    <property type="term" value="F:hydrolase activity"/>
    <property type="evidence" value="ECO:0007669"/>
    <property type="project" value="UniProtKB-KW"/>
</dbReference>
<proteinExistence type="predicted"/>
<dbReference type="InterPro" id="IPR051044">
    <property type="entry name" value="MAG_DAG_Lipase"/>
</dbReference>
<dbReference type="Pfam" id="PF12146">
    <property type="entry name" value="Hydrolase_4"/>
    <property type="match status" value="1"/>
</dbReference>
<feature type="domain" description="Serine aminopeptidase S33" evidence="2">
    <location>
        <begin position="96"/>
        <end position="236"/>
    </location>
</feature>
<dbReference type="EMBL" id="WKPJ01000001">
    <property type="protein sequence ID" value="MSA88023.1"/>
    <property type="molecule type" value="Genomic_DNA"/>
</dbReference>
<evidence type="ECO:0000256" key="1">
    <source>
        <dbReference type="SAM" id="Phobius"/>
    </source>
</evidence>
<dbReference type="PANTHER" id="PTHR11614">
    <property type="entry name" value="PHOSPHOLIPASE-RELATED"/>
    <property type="match status" value="1"/>
</dbReference>
<evidence type="ECO:0000259" key="2">
    <source>
        <dbReference type="Pfam" id="PF12146"/>
    </source>
</evidence>
<keyword evidence="6" id="KW-1185">Reference proteome</keyword>
<protein>
    <submittedName>
        <fullName evidence="3">Alpha/beta fold hydrolase</fullName>
    </submittedName>
</protein>
<dbReference type="EMBL" id="WKPI01000001">
    <property type="protein sequence ID" value="MSC31819.1"/>
    <property type="molecule type" value="Genomic_DNA"/>
</dbReference>
<dbReference type="Proteomes" id="UP000433575">
    <property type="component" value="Unassembled WGS sequence"/>
</dbReference>
<keyword evidence="1" id="KW-1133">Transmembrane helix</keyword>
<evidence type="ECO:0000313" key="4">
    <source>
        <dbReference type="EMBL" id="MSC31819.1"/>
    </source>
</evidence>
<dbReference type="Gene3D" id="3.40.50.1820">
    <property type="entry name" value="alpha/beta hydrolase"/>
    <property type="match status" value="1"/>
</dbReference>
<evidence type="ECO:0000313" key="3">
    <source>
        <dbReference type="EMBL" id="MSA88023.1"/>
    </source>
</evidence>
<dbReference type="SUPFAM" id="SSF53474">
    <property type="entry name" value="alpha/beta-Hydrolases"/>
    <property type="match status" value="1"/>
</dbReference>
<gene>
    <name evidence="4" type="ORF">GKD88_01590</name>
    <name evidence="3" type="ORF">GKE08_01580</name>
</gene>
<sequence length="265" mass="30625">MAERRGCGGNLSVSVPEESLIRHGLFAPRRKKWVLIAIHGFGRRKQEDFHYLKEMCEADPGLEYRCFDLYDEDKNEKEWLVWVARANQEVTAYLEKGYEVTLLGFSMGGVIAAFLASFLAVDKLILVAPAFEYMSLETVSRLIPKYAAILKQSESQFKAYMEERLLEYEYFPQFFELVKKLKPAVRKVSCPTLILQGLQDEFVPLSSSQYAYHQIQSQRKQLVCFEACGHELLENESCRQDAYSLIRQFMDDRWGQVPSVSQGRS</sequence>
<evidence type="ECO:0000313" key="5">
    <source>
        <dbReference type="Proteomes" id="UP000433575"/>
    </source>
</evidence>
<organism evidence="3 5">
    <name type="scientific">Holdemania massiliensis</name>
    <dbReference type="NCBI Taxonomy" id="1468449"/>
    <lineage>
        <taxon>Bacteria</taxon>
        <taxon>Bacillati</taxon>
        <taxon>Bacillota</taxon>
        <taxon>Erysipelotrichia</taxon>
        <taxon>Erysipelotrichales</taxon>
        <taxon>Erysipelotrichaceae</taxon>
        <taxon>Holdemania</taxon>
    </lineage>
</organism>
<comment type="caution">
    <text evidence="3">The sequence shown here is derived from an EMBL/GenBank/DDBJ whole genome shotgun (WGS) entry which is preliminary data.</text>
</comment>
<keyword evidence="1" id="KW-0472">Membrane</keyword>
<dbReference type="InterPro" id="IPR029058">
    <property type="entry name" value="AB_hydrolase_fold"/>
</dbReference>
<reference evidence="5 6" key="1">
    <citation type="journal article" date="2019" name="Nat. Med.">
        <title>A library of human gut bacterial isolates paired with longitudinal multiomics data enables mechanistic microbiome research.</title>
        <authorList>
            <person name="Poyet M."/>
            <person name="Groussin M."/>
            <person name="Gibbons S.M."/>
            <person name="Avila-Pacheco J."/>
            <person name="Jiang X."/>
            <person name="Kearney S.M."/>
            <person name="Perrotta A.R."/>
            <person name="Berdy B."/>
            <person name="Zhao S."/>
            <person name="Lieberman T.D."/>
            <person name="Swanson P.K."/>
            <person name="Smith M."/>
            <person name="Roesemann S."/>
            <person name="Alexander J.E."/>
            <person name="Rich S.A."/>
            <person name="Livny J."/>
            <person name="Vlamakis H."/>
            <person name="Clish C."/>
            <person name="Bullock K."/>
            <person name="Deik A."/>
            <person name="Scott J."/>
            <person name="Pierce K.A."/>
            <person name="Xavier R.J."/>
            <person name="Alm E.J."/>
        </authorList>
    </citation>
    <scope>NUCLEOTIDE SEQUENCE [LARGE SCALE GENOMIC DNA]</scope>
    <source>
        <strain evidence="3 5">BIOML-A4</strain>
        <strain evidence="4 6">BIOML-A5</strain>
    </source>
</reference>
<keyword evidence="3" id="KW-0378">Hydrolase</keyword>
<dbReference type="Proteomes" id="UP000480929">
    <property type="component" value="Unassembled WGS sequence"/>
</dbReference>
<dbReference type="InterPro" id="IPR022742">
    <property type="entry name" value="Hydrolase_4"/>
</dbReference>
<keyword evidence="1" id="KW-0812">Transmembrane</keyword>
<evidence type="ECO:0000313" key="6">
    <source>
        <dbReference type="Proteomes" id="UP000480929"/>
    </source>
</evidence>
<name>A0A6N7S2A6_9FIRM</name>
<accession>A0A6N7S2A6</accession>